<evidence type="ECO:0000313" key="1">
    <source>
        <dbReference type="EMBL" id="MBX67271.1"/>
    </source>
</evidence>
<proteinExistence type="predicted"/>
<dbReference type="EMBL" id="GGEC01086787">
    <property type="protein sequence ID" value="MBX67271.1"/>
    <property type="molecule type" value="Transcribed_RNA"/>
</dbReference>
<organism evidence="1">
    <name type="scientific">Rhizophora mucronata</name>
    <name type="common">Asiatic mangrove</name>
    <dbReference type="NCBI Taxonomy" id="61149"/>
    <lineage>
        <taxon>Eukaryota</taxon>
        <taxon>Viridiplantae</taxon>
        <taxon>Streptophyta</taxon>
        <taxon>Embryophyta</taxon>
        <taxon>Tracheophyta</taxon>
        <taxon>Spermatophyta</taxon>
        <taxon>Magnoliopsida</taxon>
        <taxon>eudicotyledons</taxon>
        <taxon>Gunneridae</taxon>
        <taxon>Pentapetalae</taxon>
        <taxon>rosids</taxon>
        <taxon>fabids</taxon>
        <taxon>Malpighiales</taxon>
        <taxon>Rhizophoraceae</taxon>
        <taxon>Rhizophora</taxon>
    </lineage>
</organism>
<reference evidence="1" key="1">
    <citation type="submission" date="2018-02" db="EMBL/GenBank/DDBJ databases">
        <title>Rhizophora mucronata_Transcriptome.</title>
        <authorList>
            <person name="Meera S.P."/>
            <person name="Sreeshan A."/>
            <person name="Augustine A."/>
        </authorList>
    </citation>
    <scope>NUCLEOTIDE SEQUENCE</scope>
    <source>
        <tissue evidence="1">Leaf</tissue>
    </source>
</reference>
<dbReference type="AlphaFoldDB" id="A0A2P2QJX4"/>
<sequence length="31" mass="3693">MLGNLHSLVSRMPFSFLFNPSFPKQHRVQNY</sequence>
<name>A0A2P2QJX4_RHIMU</name>
<protein>
    <submittedName>
        <fullName evidence="1">Uncharacterized protein</fullName>
    </submittedName>
</protein>
<accession>A0A2P2QJX4</accession>